<evidence type="ECO:0000256" key="5">
    <source>
        <dbReference type="ARBA" id="ARBA00022989"/>
    </source>
</evidence>
<evidence type="ECO:0000256" key="3">
    <source>
        <dbReference type="ARBA" id="ARBA00022475"/>
    </source>
</evidence>
<dbReference type="Pfam" id="PF07690">
    <property type="entry name" value="MFS_1"/>
    <property type="match status" value="2"/>
</dbReference>
<evidence type="ECO:0000256" key="6">
    <source>
        <dbReference type="ARBA" id="ARBA00023136"/>
    </source>
</evidence>
<dbReference type="AlphaFoldDB" id="A0A368TNI3"/>
<dbReference type="GO" id="GO:0005886">
    <property type="term" value="C:plasma membrane"/>
    <property type="evidence" value="ECO:0007669"/>
    <property type="project" value="UniProtKB-SubCell"/>
</dbReference>
<dbReference type="EMBL" id="QPIJ01000099">
    <property type="protein sequence ID" value="RCV85787.1"/>
    <property type="molecule type" value="Genomic_DNA"/>
</dbReference>
<evidence type="ECO:0000256" key="7">
    <source>
        <dbReference type="SAM" id="Phobius"/>
    </source>
</evidence>
<dbReference type="InterPro" id="IPR011701">
    <property type="entry name" value="MFS"/>
</dbReference>
<protein>
    <submittedName>
        <fullName evidence="9">MFS transporter</fullName>
    </submittedName>
</protein>
<comment type="subcellular location">
    <subcellularLocation>
        <location evidence="1">Cell membrane</location>
        <topology evidence="1">Multi-pass membrane protein</topology>
    </subcellularLocation>
</comment>
<evidence type="ECO:0000259" key="8">
    <source>
        <dbReference type="PROSITE" id="PS50850"/>
    </source>
</evidence>
<dbReference type="InterPro" id="IPR036259">
    <property type="entry name" value="MFS_trans_sf"/>
</dbReference>
<feature type="transmembrane region" description="Helical" evidence="7">
    <location>
        <begin position="340"/>
        <end position="364"/>
    </location>
</feature>
<sequence length="444" mass="47842">MIMSPSNSSHEHYTHGIRENLHQFSHQLGQVFLVGLTIGMMRTVVPALAESEFGVAEGSFMMLTAFVVAFGFVKGTLNFVAGRLAERIGRKNVLLLGWLSAIPIPFMVLYAPSWSWIVVATVLLGINQGLCWSMTQTAKMDITRADERGFTMGMNEFSGYVGVAVAGIVTGYLAIGLGPRLGLFVFGVAVIALAILLALTSIRETHGWAKAESARHASGTLAGPKARIPNHVSDNPTTGEMFALMSWGDKRMAAFSQAGLVEKFVDALVWVFYPVFLYQQGLGLGPIGWVVGVYGFVWGGSQFVTGRLSDHIGRLKLIIWGMWVCGGGVALMLLGTGVIWWSFSAAVTGLGMALLYPNLSAAVADISHPNWRSSAIGIYRFWRDLGYGIGALGFGLVAHLSGAVTGGFWFVAIAMFLSGALVMLWGEETHPRLNPAPHHDETNS</sequence>
<feature type="transmembrane region" description="Helical" evidence="7">
    <location>
        <begin position="181"/>
        <end position="200"/>
    </location>
</feature>
<dbReference type="SUPFAM" id="SSF103473">
    <property type="entry name" value="MFS general substrate transporter"/>
    <property type="match status" value="1"/>
</dbReference>
<evidence type="ECO:0000256" key="1">
    <source>
        <dbReference type="ARBA" id="ARBA00004651"/>
    </source>
</evidence>
<dbReference type="CDD" id="cd17325">
    <property type="entry name" value="MFS_MdtG_SLC18_like"/>
    <property type="match status" value="1"/>
</dbReference>
<dbReference type="InterPro" id="IPR050171">
    <property type="entry name" value="MFS_Transporters"/>
</dbReference>
<dbReference type="PROSITE" id="PS00216">
    <property type="entry name" value="SUGAR_TRANSPORT_1"/>
    <property type="match status" value="1"/>
</dbReference>
<dbReference type="InterPro" id="IPR005829">
    <property type="entry name" value="Sugar_transporter_CS"/>
</dbReference>
<feature type="transmembrane region" description="Helical" evidence="7">
    <location>
        <begin position="93"/>
        <end position="110"/>
    </location>
</feature>
<keyword evidence="2" id="KW-0813">Transport</keyword>
<keyword evidence="4 7" id="KW-0812">Transmembrane</keyword>
<feature type="transmembrane region" description="Helical" evidence="7">
    <location>
        <begin position="385"/>
        <end position="402"/>
    </location>
</feature>
<keyword evidence="3" id="KW-1003">Cell membrane</keyword>
<keyword evidence="5 7" id="KW-1133">Transmembrane helix</keyword>
<feature type="transmembrane region" description="Helical" evidence="7">
    <location>
        <begin position="60"/>
        <end position="81"/>
    </location>
</feature>
<feature type="transmembrane region" description="Helical" evidence="7">
    <location>
        <begin position="408"/>
        <end position="426"/>
    </location>
</feature>
<dbReference type="Gene3D" id="1.20.1250.20">
    <property type="entry name" value="MFS general substrate transporter like domains"/>
    <property type="match status" value="2"/>
</dbReference>
<comment type="caution">
    <text evidence="9">The sequence shown here is derived from an EMBL/GenBank/DDBJ whole genome shotgun (WGS) entry which is preliminary data.</text>
</comment>
<feature type="transmembrane region" description="Helical" evidence="7">
    <location>
        <begin position="317"/>
        <end position="334"/>
    </location>
</feature>
<dbReference type="OrthoDB" id="9810492at2"/>
<accession>A0A368TNI3</accession>
<feature type="transmembrane region" description="Helical" evidence="7">
    <location>
        <begin position="284"/>
        <end position="305"/>
    </location>
</feature>
<proteinExistence type="predicted"/>
<name>A0A368TNI3_9GAMM</name>
<dbReference type="Proteomes" id="UP000253204">
    <property type="component" value="Unassembled WGS sequence"/>
</dbReference>
<dbReference type="GO" id="GO:0022857">
    <property type="term" value="F:transmembrane transporter activity"/>
    <property type="evidence" value="ECO:0007669"/>
    <property type="project" value="InterPro"/>
</dbReference>
<feature type="transmembrane region" description="Helical" evidence="7">
    <location>
        <begin position="157"/>
        <end position="175"/>
    </location>
</feature>
<evidence type="ECO:0000256" key="2">
    <source>
        <dbReference type="ARBA" id="ARBA00022448"/>
    </source>
</evidence>
<keyword evidence="10" id="KW-1185">Reference proteome</keyword>
<gene>
    <name evidence="9" type="ORF">DU506_20335</name>
</gene>
<organism evidence="9 10">
    <name type="scientific">Vreelandella rituensis</name>
    <dbReference type="NCBI Taxonomy" id="2282306"/>
    <lineage>
        <taxon>Bacteria</taxon>
        <taxon>Pseudomonadati</taxon>
        <taxon>Pseudomonadota</taxon>
        <taxon>Gammaproteobacteria</taxon>
        <taxon>Oceanospirillales</taxon>
        <taxon>Halomonadaceae</taxon>
        <taxon>Vreelandella</taxon>
    </lineage>
</organism>
<evidence type="ECO:0000313" key="9">
    <source>
        <dbReference type="EMBL" id="RCV85787.1"/>
    </source>
</evidence>
<feature type="transmembrane region" description="Helical" evidence="7">
    <location>
        <begin position="28"/>
        <end position="48"/>
    </location>
</feature>
<dbReference type="PANTHER" id="PTHR23517:SF3">
    <property type="entry name" value="INTEGRAL MEMBRANE TRANSPORT PROTEIN"/>
    <property type="match status" value="1"/>
</dbReference>
<evidence type="ECO:0000256" key="4">
    <source>
        <dbReference type="ARBA" id="ARBA00022692"/>
    </source>
</evidence>
<feature type="domain" description="Major facilitator superfamily (MFS) profile" evidence="8">
    <location>
        <begin position="23"/>
        <end position="430"/>
    </location>
</feature>
<dbReference type="PROSITE" id="PS50850">
    <property type="entry name" value="MFS"/>
    <property type="match status" value="1"/>
</dbReference>
<reference evidence="9 10" key="1">
    <citation type="submission" date="2018-07" db="EMBL/GenBank/DDBJ databases">
        <title>Halomonas rutogse sp. nov., isolated from Lake TangqianCo on Tibetan Plateau.</title>
        <authorList>
            <person name="Lu H."/>
            <person name="Xing P."/>
            <person name="Wu Q."/>
        </authorList>
    </citation>
    <scope>NUCLEOTIDE SEQUENCE [LARGE SCALE GENOMIC DNA]</scope>
    <source>
        <strain evidence="9 10">TQ8S</strain>
    </source>
</reference>
<dbReference type="InterPro" id="IPR020846">
    <property type="entry name" value="MFS_dom"/>
</dbReference>
<keyword evidence="6 7" id="KW-0472">Membrane</keyword>
<dbReference type="PANTHER" id="PTHR23517">
    <property type="entry name" value="RESISTANCE PROTEIN MDTM, PUTATIVE-RELATED-RELATED"/>
    <property type="match status" value="1"/>
</dbReference>
<evidence type="ECO:0000313" key="10">
    <source>
        <dbReference type="Proteomes" id="UP000253204"/>
    </source>
</evidence>